<dbReference type="AlphaFoldDB" id="A0A5B6WHN8"/>
<evidence type="ECO:0000313" key="2">
    <source>
        <dbReference type="Proteomes" id="UP000325315"/>
    </source>
</evidence>
<dbReference type="EMBL" id="SMMG02000003">
    <property type="protein sequence ID" value="KAA3480595.1"/>
    <property type="molecule type" value="Genomic_DNA"/>
</dbReference>
<protein>
    <submittedName>
        <fullName evidence="1">Uncharacterized protein</fullName>
    </submittedName>
</protein>
<keyword evidence="2" id="KW-1185">Reference proteome</keyword>
<gene>
    <name evidence="1" type="ORF">EPI10_021015</name>
</gene>
<proteinExistence type="predicted"/>
<sequence length="62" mass="7104">MERIRRRSGFVNGIDVEAEGSRGGLCLAWREDCKKVIFKESGDSQAFTGRLMLMTNMYRRAC</sequence>
<reference evidence="2" key="1">
    <citation type="journal article" date="2019" name="Plant Biotechnol. J.">
        <title>Genome sequencing of the Australian wild diploid species Gossypium australe highlights disease resistance and delayed gland morphogenesis.</title>
        <authorList>
            <person name="Cai Y."/>
            <person name="Cai X."/>
            <person name="Wang Q."/>
            <person name="Wang P."/>
            <person name="Zhang Y."/>
            <person name="Cai C."/>
            <person name="Xu Y."/>
            <person name="Wang K."/>
            <person name="Zhou Z."/>
            <person name="Wang C."/>
            <person name="Geng S."/>
            <person name="Li B."/>
            <person name="Dong Q."/>
            <person name="Hou Y."/>
            <person name="Wang H."/>
            <person name="Ai P."/>
            <person name="Liu Z."/>
            <person name="Yi F."/>
            <person name="Sun M."/>
            <person name="An G."/>
            <person name="Cheng J."/>
            <person name="Zhang Y."/>
            <person name="Shi Q."/>
            <person name="Xie Y."/>
            <person name="Shi X."/>
            <person name="Chang Y."/>
            <person name="Huang F."/>
            <person name="Chen Y."/>
            <person name="Hong S."/>
            <person name="Mi L."/>
            <person name="Sun Q."/>
            <person name="Zhang L."/>
            <person name="Zhou B."/>
            <person name="Peng R."/>
            <person name="Zhang X."/>
            <person name="Liu F."/>
        </authorList>
    </citation>
    <scope>NUCLEOTIDE SEQUENCE [LARGE SCALE GENOMIC DNA]</scope>
    <source>
        <strain evidence="2">cv. PA1801</strain>
    </source>
</reference>
<comment type="caution">
    <text evidence="1">The sequence shown here is derived from an EMBL/GenBank/DDBJ whole genome shotgun (WGS) entry which is preliminary data.</text>
</comment>
<accession>A0A5B6WHN8</accession>
<name>A0A5B6WHN8_9ROSI</name>
<dbReference type="Proteomes" id="UP000325315">
    <property type="component" value="Unassembled WGS sequence"/>
</dbReference>
<organism evidence="1 2">
    <name type="scientific">Gossypium australe</name>
    <dbReference type="NCBI Taxonomy" id="47621"/>
    <lineage>
        <taxon>Eukaryota</taxon>
        <taxon>Viridiplantae</taxon>
        <taxon>Streptophyta</taxon>
        <taxon>Embryophyta</taxon>
        <taxon>Tracheophyta</taxon>
        <taxon>Spermatophyta</taxon>
        <taxon>Magnoliopsida</taxon>
        <taxon>eudicotyledons</taxon>
        <taxon>Gunneridae</taxon>
        <taxon>Pentapetalae</taxon>
        <taxon>rosids</taxon>
        <taxon>malvids</taxon>
        <taxon>Malvales</taxon>
        <taxon>Malvaceae</taxon>
        <taxon>Malvoideae</taxon>
        <taxon>Gossypium</taxon>
    </lineage>
</organism>
<evidence type="ECO:0000313" key="1">
    <source>
        <dbReference type="EMBL" id="KAA3480595.1"/>
    </source>
</evidence>